<dbReference type="FunCoup" id="F5Y6L0">
    <property type="interactions" value="225"/>
</dbReference>
<evidence type="ECO:0000313" key="8">
    <source>
        <dbReference type="Proteomes" id="UP000009222"/>
    </source>
</evidence>
<reference evidence="8" key="1">
    <citation type="submission" date="2009-12" db="EMBL/GenBank/DDBJ databases">
        <title>Complete sequence of Treponema azotonutricium strain ZAS-9.</title>
        <authorList>
            <person name="Tetu S.G."/>
            <person name="Matson E."/>
            <person name="Ren Q."/>
            <person name="Seshadri R."/>
            <person name="Elbourne L."/>
            <person name="Hassan K.A."/>
            <person name="Durkin A."/>
            <person name="Radune D."/>
            <person name="Mohamoud Y."/>
            <person name="Shay R."/>
            <person name="Jin S."/>
            <person name="Zhang X."/>
            <person name="Lucey K."/>
            <person name="Ballor N.R."/>
            <person name="Ottesen E."/>
            <person name="Rosenthal R."/>
            <person name="Allen A."/>
            <person name="Leadbetter J.R."/>
            <person name="Paulsen I.T."/>
        </authorList>
    </citation>
    <scope>NUCLEOTIDE SEQUENCE [LARGE SCALE GENOMIC DNA]</scope>
    <source>
        <strain evidence="8">ATCC BAA-888 / DSM 13862 / ZAS-9</strain>
    </source>
</reference>
<protein>
    <submittedName>
        <fullName evidence="7">Cobalt transport protein</fullName>
    </submittedName>
</protein>
<dbReference type="KEGG" id="taz:TREAZ_1261"/>
<dbReference type="eggNOG" id="COG0619">
    <property type="taxonomic scope" value="Bacteria"/>
</dbReference>
<keyword evidence="8" id="KW-1185">Reference proteome</keyword>
<proteinExistence type="predicted"/>
<sequence length="253" mass="28161">MTGLLDYVEGSSFLHRLNPLTKMLFAFVLCASCFITGNLYMVLGILVLNLIMSAVGGIIKRSLRVLLSLIKLSIVLFVVQIFFVREGDIIFRFPMNIYITDKGLLFSLLFVSRLIAATMPLTLMLSVTKMGDISNALNRYLKIPYKYTFALTTAIRFIPLFSDEMAGIIEAQISRGVDIDTKNFFKKIKLLLPLCVPLLISSVRKIEGGAISAELRGFNFRTPSSGFKHYTFALRDCGVFLFCILVAGAAIVV</sequence>
<dbReference type="HOGENOM" id="CLU_056469_2_0_12"/>
<evidence type="ECO:0000256" key="3">
    <source>
        <dbReference type="ARBA" id="ARBA00022692"/>
    </source>
</evidence>
<evidence type="ECO:0000256" key="4">
    <source>
        <dbReference type="ARBA" id="ARBA00022989"/>
    </source>
</evidence>
<feature type="transmembrane region" description="Helical" evidence="6">
    <location>
        <begin position="23"/>
        <end position="51"/>
    </location>
</feature>
<evidence type="ECO:0000256" key="1">
    <source>
        <dbReference type="ARBA" id="ARBA00004141"/>
    </source>
</evidence>
<comment type="subcellular location">
    <subcellularLocation>
        <location evidence="1">Membrane</location>
        <topology evidence="1">Multi-pass membrane protein</topology>
    </subcellularLocation>
</comment>
<keyword evidence="2" id="KW-1003">Cell membrane</keyword>
<gene>
    <name evidence="7" type="ordered locus">TREAZ_1261</name>
</gene>
<dbReference type="InParanoid" id="F5Y6L0"/>
<keyword evidence="4 6" id="KW-1133">Transmembrane helix</keyword>
<name>F5Y6L0_LEAAZ</name>
<evidence type="ECO:0000256" key="2">
    <source>
        <dbReference type="ARBA" id="ARBA00022475"/>
    </source>
</evidence>
<reference evidence="7 8" key="2">
    <citation type="journal article" date="2011" name="ISME J.">
        <title>RNA-seq reveals cooperative metabolic interactions between two termite-gut spirochete species in co-culture.</title>
        <authorList>
            <person name="Rosenthal A.Z."/>
            <person name="Matson E.G."/>
            <person name="Eldar A."/>
            <person name="Leadbetter J.R."/>
        </authorList>
    </citation>
    <scope>NUCLEOTIDE SEQUENCE [LARGE SCALE GENOMIC DNA]</scope>
    <source>
        <strain evidence="8">ATCC BAA-888 / DSM 13862 / ZAS-9</strain>
    </source>
</reference>
<keyword evidence="3 6" id="KW-0812">Transmembrane</keyword>
<dbReference type="EMBL" id="CP001841">
    <property type="protein sequence ID" value="AEF81970.1"/>
    <property type="molecule type" value="Genomic_DNA"/>
</dbReference>
<dbReference type="STRING" id="545695.TREAZ_1261"/>
<dbReference type="OrthoDB" id="8635523at2"/>
<dbReference type="PANTHER" id="PTHR34857:SF2">
    <property type="entry name" value="SLL0384 PROTEIN"/>
    <property type="match status" value="1"/>
</dbReference>
<dbReference type="InterPro" id="IPR003339">
    <property type="entry name" value="ABC/ECF_trnsptr_transmembrane"/>
</dbReference>
<dbReference type="Pfam" id="PF02361">
    <property type="entry name" value="CbiQ"/>
    <property type="match status" value="1"/>
</dbReference>
<feature type="transmembrane region" description="Helical" evidence="6">
    <location>
        <begin position="232"/>
        <end position="252"/>
    </location>
</feature>
<keyword evidence="5 6" id="KW-0472">Membrane</keyword>
<feature type="transmembrane region" description="Helical" evidence="6">
    <location>
        <begin position="63"/>
        <end position="84"/>
    </location>
</feature>
<dbReference type="GO" id="GO:0005886">
    <property type="term" value="C:plasma membrane"/>
    <property type="evidence" value="ECO:0007669"/>
    <property type="project" value="UniProtKB-ARBA"/>
</dbReference>
<dbReference type="InterPro" id="IPR051611">
    <property type="entry name" value="ECF_transporter_component"/>
</dbReference>
<dbReference type="Proteomes" id="UP000009222">
    <property type="component" value="Chromosome"/>
</dbReference>
<evidence type="ECO:0000313" key="7">
    <source>
        <dbReference type="EMBL" id="AEF81970.1"/>
    </source>
</evidence>
<organism evidence="7 8">
    <name type="scientific">Leadbettera azotonutricia (strain ATCC BAA-888 / DSM 13862 / ZAS-9)</name>
    <name type="common">Treponema azotonutricium</name>
    <dbReference type="NCBI Taxonomy" id="545695"/>
    <lineage>
        <taxon>Bacteria</taxon>
        <taxon>Pseudomonadati</taxon>
        <taxon>Spirochaetota</taxon>
        <taxon>Spirochaetia</taxon>
        <taxon>Spirochaetales</taxon>
        <taxon>Breznakiellaceae</taxon>
        <taxon>Leadbettera</taxon>
    </lineage>
</organism>
<dbReference type="PANTHER" id="PTHR34857">
    <property type="entry name" value="SLL0384 PROTEIN"/>
    <property type="match status" value="1"/>
</dbReference>
<dbReference type="CDD" id="cd16914">
    <property type="entry name" value="EcfT"/>
    <property type="match status" value="1"/>
</dbReference>
<evidence type="ECO:0000256" key="5">
    <source>
        <dbReference type="ARBA" id="ARBA00023136"/>
    </source>
</evidence>
<dbReference type="AlphaFoldDB" id="F5Y6L0"/>
<evidence type="ECO:0000256" key="6">
    <source>
        <dbReference type="SAM" id="Phobius"/>
    </source>
</evidence>
<accession>F5Y6L0</accession>
<feature type="transmembrane region" description="Helical" evidence="6">
    <location>
        <begin position="104"/>
        <end position="125"/>
    </location>
</feature>
<dbReference type="RefSeq" id="WP_015710734.1">
    <property type="nucleotide sequence ID" value="NC_015577.1"/>
</dbReference>